<evidence type="ECO:0000313" key="3">
    <source>
        <dbReference type="Proteomes" id="UP000244189"/>
    </source>
</evidence>
<dbReference type="InterPro" id="IPR002711">
    <property type="entry name" value="HNH"/>
</dbReference>
<dbReference type="GO" id="GO:0004519">
    <property type="term" value="F:endonuclease activity"/>
    <property type="evidence" value="ECO:0007669"/>
    <property type="project" value="UniProtKB-KW"/>
</dbReference>
<keyword evidence="3" id="KW-1185">Reference proteome</keyword>
<sequence length="120" mass="13879">MGKLKAVGSTLTRLKPTMGSLAPVERSADAYRRLFKPWHKWYKSARWRALRVLVFTRDLYTCQWPGCGFTSADTSRLVADHCEPHRGDERLFWLFANLQTLCKPCHDSRKQRAERAALLA</sequence>
<evidence type="ECO:0000259" key="1">
    <source>
        <dbReference type="SMART" id="SM00507"/>
    </source>
</evidence>
<dbReference type="SMART" id="SM00507">
    <property type="entry name" value="HNHc"/>
    <property type="match status" value="1"/>
</dbReference>
<accession>A0A2T5GJN0</accession>
<organism evidence="2 3">
    <name type="scientific">Sphingomonas aurantiaca</name>
    <dbReference type="NCBI Taxonomy" id="185949"/>
    <lineage>
        <taxon>Bacteria</taxon>
        <taxon>Pseudomonadati</taxon>
        <taxon>Pseudomonadota</taxon>
        <taxon>Alphaproteobacteria</taxon>
        <taxon>Sphingomonadales</taxon>
        <taxon>Sphingomonadaceae</taxon>
        <taxon>Sphingomonas</taxon>
    </lineage>
</organism>
<keyword evidence="2" id="KW-0255">Endonuclease</keyword>
<dbReference type="Pfam" id="PF01844">
    <property type="entry name" value="HNH"/>
    <property type="match status" value="1"/>
</dbReference>
<dbReference type="Gene3D" id="1.10.30.50">
    <property type="match status" value="1"/>
</dbReference>
<dbReference type="CDD" id="cd00085">
    <property type="entry name" value="HNHc"/>
    <property type="match status" value="1"/>
</dbReference>
<reference evidence="2 3" key="1">
    <citation type="submission" date="2018-04" db="EMBL/GenBank/DDBJ databases">
        <title>Genomic Encyclopedia of Type Strains, Phase III (KMG-III): the genomes of soil and plant-associated and newly described type strains.</title>
        <authorList>
            <person name="Whitman W."/>
        </authorList>
    </citation>
    <scope>NUCLEOTIDE SEQUENCE [LARGE SCALE GENOMIC DNA]</scope>
    <source>
        <strain evidence="2 3">MA101b</strain>
    </source>
</reference>
<dbReference type="Proteomes" id="UP000244189">
    <property type="component" value="Unassembled WGS sequence"/>
</dbReference>
<evidence type="ECO:0000313" key="2">
    <source>
        <dbReference type="EMBL" id="PTQ59535.1"/>
    </source>
</evidence>
<gene>
    <name evidence="2" type="ORF">C8J26_2381</name>
</gene>
<keyword evidence="2" id="KW-0540">Nuclease</keyword>
<proteinExistence type="predicted"/>
<dbReference type="InterPro" id="IPR003615">
    <property type="entry name" value="HNH_nuc"/>
</dbReference>
<feature type="domain" description="HNH nuclease" evidence="1">
    <location>
        <begin position="49"/>
        <end position="107"/>
    </location>
</feature>
<protein>
    <submittedName>
        <fullName evidence="2">HNH endonuclease</fullName>
    </submittedName>
</protein>
<dbReference type="RefSeq" id="WP_244185271.1">
    <property type="nucleotide sequence ID" value="NZ_QAOG01000004.1"/>
</dbReference>
<dbReference type="EMBL" id="QAOG01000004">
    <property type="protein sequence ID" value="PTQ59535.1"/>
    <property type="molecule type" value="Genomic_DNA"/>
</dbReference>
<keyword evidence="2" id="KW-0378">Hydrolase</keyword>
<name>A0A2T5GJN0_9SPHN</name>
<dbReference type="AlphaFoldDB" id="A0A2T5GJN0"/>
<comment type="caution">
    <text evidence="2">The sequence shown here is derived from an EMBL/GenBank/DDBJ whole genome shotgun (WGS) entry which is preliminary data.</text>
</comment>
<dbReference type="GO" id="GO:0003676">
    <property type="term" value="F:nucleic acid binding"/>
    <property type="evidence" value="ECO:0007669"/>
    <property type="project" value="InterPro"/>
</dbReference>
<dbReference type="GO" id="GO:0008270">
    <property type="term" value="F:zinc ion binding"/>
    <property type="evidence" value="ECO:0007669"/>
    <property type="project" value="InterPro"/>
</dbReference>